<reference evidence="2" key="1">
    <citation type="journal article" date="2019" name="bioRxiv">
        <title>The Genome of the Zebra Mussel, Dreissena polymorpha: A Resource for Invasive Species Research.</title>
        <authorList>
            <person name="McCartney M.A."/>
            <person name="Auch B."/>
            <person name="Kono T."/>
            <person name="Mallez S."/>
            <person name="Zhang Y."/>
            <person name="Obille A."/>
            <person name="Becker A."/>
            <person name="Abrahante J.E."/>
            <person name="Garbe J."/>
            <person name="Badalamenti J.P."/>
            <person name="Herman A."/>
            <person name="Mangelson H."/>
            <person name="Liachko I."/>
            <person name="Sullivan S."/>
            <person name="Sone E.D."/>
            <person name="Koren S."/>
            <person name="Silverstein K.A.T."/>
            <person name="Beckman K.B."/>
            <person name="Gohl D.M."/>
        </authorList>
    </citation>
    <scope>NUCLEOTIDE SEQUENCE</scope>
    <source>
        <strain evidence="2">Duluth1</strain>
        <tissue evidence="2">Whole animal</tissue>
    </source>
</reference>
<organism evidence="2 3">
    <name type="scientific">Dreissena polymorpha</name>
    <name type="common">Zebra mussel</name>
    <name type="synonym">Mytilus polymorpha</name>
    <dbReference type="NCBI Taxonomy" id="45954"/>
    <lineage>
        <taxon>Eukaryota</taxon>
        <taxon>Metazoa</taxon>
        <taxon>Spiralia</taxon>
        <taxon>Lophotrochozoa</taxon>
        <taxon>Mollusca</taxon>
        <taxon>Bivalvia</taxon>
        <taxon>Autobranchia</taxon>
        <taxon>Heteroconchia</taxon>
        <taxon>Euheterodonta</taxon>
        <taxon>Imparidentia</taxon>
        <taxon>Neoheterodontei</taxon>
        <taxon>Myida</taxon>
        <taxon>Dreissenoidea</taxon>
        <taxon>Dreissenidae</taxon>
        <taxon>Dreissena</taxon>
    </lineage>
</organism>
<comment type="caution">
    <text evidence="2">The sequence shown here is derived from an EMBL/GenBank/DDBJ whole genome shotgun (WGS) entry which is preliminary data.</text>
</comment>
<protein>
    <submittedName>
        <fullName evidence="2">Uncharacterized protein</fullName>
    </submittedName>
</protein>
<dbReference type="Proteomes" id="UP000828390">
    <property type="component" value="Unassembled WGS sequence"/>
</dbReference>
<evidence type="ECO:0000313" key="2">
    <source>
        <dbReference type="EMBL" id="KAH3770905.1"/>
    </source>
</evidence>
<keyword evidence="3" id="KW-1185">Reference proteome</keyword>
<proteinExistence type="predicted"/>
<reference evidence="2" key="2">
    <citation type="submission" date="2020-11" db="EMBL/GenBank/DDBJ databases">
        <authorList>
            <person name="McCartney M.A."/>
            <person name="Auch B."/>
            <person name="Kono T."/>
            <person name="Mallez S."/>
            <person name="Becker A."/>
            <person name="Gohl D.M."/>
            <person name="Silverstein K.A.T."/>
            <person name="Koren S."/>
            <person name="Bechman K.B."/>
            <person name="Herman A."/>
            <person name="Abrahante J.E."/>
            <person name="Garbe J."/>
        </authorList>
    </citation>
    <scope>NUCLEOTIDE SEQUENCE</scope>
    <source>
        <strain evidence="2">Duluth1</strain>
        <tissue evidence="2">Whole animal</tissue>
    </source>
</reference>
<name>A0A9D4E1V5_DREPO</name>
<evidence type="ECO:0000256" key="1">
    <source>
        <dbReference type="SAM" id="Phobius"/>
    </source>
</evidence>
<accession>A0A9D4E1V5</accession>
<dbReference type="AlphaFoldDB" id="A0A9D4E1V5"/>
<keyword evidence="1" id="KW-0812">Transmembrane</keyword>
<evidence type="ECO:0000313" key="3">
    <source>
        <dbReference type="Proteomes" id="UP000828390"/>
    </source>
</evidence>
<keyword evidence="1" id="KW-1133">Transmembrane helix</keyword>
<dbReference type="EMBL" id="JAIWYP010000009">
    <property type="protein sequence ID" value="KAH3770905.1"/>
    <property type="molecule type" value="Genomic_DNA"/>
</dbReference>
<sequence length="154" mass="17745">MKDMAATEPFSETETCPYIGMYVTDILTPIWVSVCIGLLTYLTFKSCKRRYTGTNVKPNSASINFTLELKSTINQFSETFSRDIRMTNKSQIEDTKMALEENQQDCAVEVLSAINKTKNEVINEIRKIRQTEQPISTVPDEYSFQRDGEYHVYK</sequence>
<feature type="transmembrane region" description="Helical" evidence="1">
    <location>
        <begin position="26"/>
        <end position="44"/>
    </location>
</feature>
<keyword evidence="1" id="KW-0472">Membrane</keyword>
<gene>
    <name evidence="2" type="ORF">DPMN_172203</name>
</gene>